<feature type="domain" description="Enoyl reductase (ER)" evidence="8">
    <location>
        <begin position="14"/>
        <end position="341"/>
    </location>
</feature>
<dbReference type="PANTHER" id="PTHR42683">
    <property type="entry name" value="ALDEHYDE REDUCTASE"/>
    <property type="match status" value="1"/>
</dbReference>
<keyword evidence="4" id="KW-0560">Oxidoreductase</keyword>
<dbReference type="EMBL" id="RKLP01000003">
    <property type="protein sequence ID" value="RVW10102.1"/>
    <property type="molecule type" value="Genomic_DNA"/>
</dbReference>
<organism evidence="9 10">
    <name type="scientific">Prescottella agglutinans</name>
    <dbReference type="NCBI Taxonomy" id="1644129"/>
    <lineage>
        <taxon>Bacteria</taxon>
        <taxon>Bacillati</taxon>
        <taxon>Actinomycetota</taxon>
        <taxon>Actinomycetes</taxon>
        <taxon>Mycobacteriales</taxon>
        <taxon>Nocardiaceae</taxon>
        <taxon>Prescottella</taxon>
    </lineage>
</organism>
<comment type="similarity">
    <text evidence="7">Belongs to the zinc-containing alcohol dehydrogenase family.</text>
</comment>
<dbReference type="InterPro" id="IPR013154">
    <property type="entry name" value="ADH-like_N"/>
</dbReference>
<dbReference type="InterPro" id="IPR011032">
    <property type="entry name" value="GroES-like_sf"/>
</dbReference>
<dbReference type="PROSITE" id="PS00059">
    <property type="entry name" value="ADH_ZINC"/>
    <property type="match status" value="1"/>
</dbReference>
<dbReference type="CDD" id="cd05283">
    <property type="entry name" value="CAD1"/>
    <property type="match status" value="1"/>
</dbReference>
<evidence type="ECO:0000256" key="1">
    <source>
        <dbReference type="ARBA" id="ARBA00001947"/>
    </source>
</evidence>
<dbReference type="InterPro" id="IPR002328">
    <property type="entry name" value="ADH_Zn_CS"/>
</dbReference>
<dbReference type="OrthoDB" id="3567264at2"/>
<keyword evidence="10" id="KW-1185">Reference proteome</keyword>
<dbReference type="FunFam" id="3.40.50.720:FF:000022">
    <property type="entry name" value="Cinnamyl alcohol dehydrogenase"/>
    <property type="match status" value="1"/>
</dbReference>
<dbReference type="GO" id="GO:0008106">
    <property type="term" value="F:alcohol dehydrogenase (NADP+) activity"/>
    <property type="evidence" value="ECO:0007669"/>
    <property type="project" value="UniProtKB-EC"/>
</dbReference>
<dbReference type="SUPFAM" id="SSF50129">
    <property type="entry name" value="GroES-like"/>
    <property type="match status" value="1"/>
</dbReference>
<dbReference type="AlphaFoldDB" id="A0A3S3AHA9"/>
<dbReference type="Pfam" id="PF08240">
    <property type="entry name" value="ADH_N"/>
    <property type="match status" value="1"/>
</dbReference>
<keyword evidence="2 7" id="KW-0479">Metal-binding</keyword>
<comment type="cofactor">
    <cofactor evidence="1 7">
        <name>Zn(2+)</name>
        <dbReference type="ChEBI" id="CHEBI:29105"/>
    </cofactor>
</comment>
<evidence type="ECO:0000256" key="3">
    <source>
        <dbReference type="ARBA" id="ARBA00022833"/>
    </source>
</evidence>
<gene>
    <name evidence="9" type="ORF">EGT67_07720</name>
</gene>
<evidence type="ECO:0000256" key="4">
    <source>
        <dbReference type="ARBA" id="ARBA00023002"/>
    </source>
</evidence>
<dbReference type="GO" id="GO:0008270">
    <property type="term" value="F:zinc ion binding"/>
    <property type="evidence" value="ECO:0007669"/>
    <property type="project" value="InterPro"/>
</dbReference>
<evidence type="ECO:0000256" key="2">
    <source>
        <dbReference type="ARBA" id="ARBA00022723"/>
    </source>
</evidence>
<comment type="caution">
    <text evidence="9">The sequence shown here is derived from an EMBL/GenBank/DDBJ whole genome shotgun (WGS) entry which is preliminary data.</text>
</comment>
<dbReference type="Proteomes" id="UP000286208">
    <property type="component" value="Unassembled WGS sequence"/>
</dbReference>
<dbReference type="InterPro" id="IPR047109">
    <property type="entry name" value="CAD-like"/>
</dbReference>
<evidence type="ECO:0000313" key="9">
    <source>
        <dbReference type="EMBL" id="RVW10102.1"/>
    </source>
</evidence>
<evidence type="ECO:0000313" key="10">
    <source>
        <dbReference type="Proteomes" id="UP000286208"/>
    </source>
</evidence>
<dbReference type="Gene3D" id="3.90.180.10">
    <property type="entry name" value="Medium-chain alcohol dehydrogenases, catalytic domain"/>
    <property type="match status" value="1"/>
</dbReference>
<dbReference type="InterPro" id="IPR036291">
    <property type="entry name" value="NAD(P)-bd_dom_sf"/>
</dbReference>
<sequence length="346" mass="36815">MLTASAYAANSADGPLEKTTIERRAVGPRDVLIEIKYAGICHSDIHTARNEWGGTSYPVVPGHEIAGIVAEVGAEVSRYSVGDRVGVGCFVDSCRTCPSCEAGEEQYCENGVVDTYNTVGRDGKRTAGGYSTHIVVDEDFVLSIPDGLALDVAAPLLCAGITLYSPLAHWGAGPGKKVAIVGMGGLGHVGVKIAHAMGAEVTVLSQSLSKKDDGLRFGADHYYATAEKETFKALRGQFDLILNTVSVNLDMDRYLSMLAVNGTLVELGLPENPISVRGFSLLKNRRSLAGSLVGGIPQTQEMLDFCAEHGIGAEIELISADRINEAYDRVVASDVRYRFVIDAATF</sequence>
<dbReference type="Gene3D" id="3.40.50.720">
    <property type="entry name" value="NAD(P)-binding Rossmann-like Domain"/>
    <property type="match status" value="1"/>
</dbReference>
<dbReference type="InterPro" id="IPR013149">
    <property type="entry name" value="ADH-like_C"/>
</dbReference>
<name>A0A3S3AHA9_9NOCA</name>
<dbReference type="Pfam" id="PF00107">
    <property type="entry name" value="ADH_zinc_N"/>
    <property type="match status" value="1"/>
</dbReference>
<evidence type="ECO:0000259" key="8">
    <source>
        <dbReference type="SMART" id="SM00829"/>
    </source>
</evidence>
<evidence type="ECO:0000256" key="7">
    <source>
        <dbReference type="RuleBase" id="RU361277"/>
    </source>
</evidence>
<protein>
    <recommendedName>
        <fullName evidence="5">alcohol dehydrogenase (NADP(+))</fullName>
        <ecNumber evidence="5">1.1.1.2</ecNumber>
    </recommendedName>
</protein>
<evidence type="ECO:0000256" key="6">
    <source>
        <dbReference type="ARBA" id="ARBA00048262"/>
    </source>
</evidence>
<comment type="catalytic activity">
    <reaction evidence="6">
        <text>a primary alcohol + NADP(+) = an aldehyde + NADPH + H(+)</text>
        <dbReference type="Rhea" id="RHEA:15937"/>
        <dbReference type="ChEBI" id="CHEBI:15378"/>
        <dbReference type="ChEBI" id="CHEBI:15734"/>
        <dbReference type="ChEBI" id="CHEBI:17478"/>
        <dbReference type="ChEBI" id="CHEBI:57783"/>
        <dbReference type="ChEBI" id="CHEBI:58349"/>
        <dbReference type="EC" id="1.1.1.2"/>
    </reaction>
</comment>
<dbReference type="EC" id="1.1.1.2" evidence="5"/>
<accession>A0A3S3AHA9</accession>
<dbReference type="InterPro" id="IPR020843">
    <property type="entry name" value="ER"/>
</dbReference>
<proteinExistence type="inferred from homology"/>
<reference evidence="9 10" key="1">
    <citation type="submission" date="2018-11" db="EMBL/GenBank/DDBJ databases">
        <title>Rhodococcus spongicola sp. nov. and Rhodococcus xishaensis sp. nov. from marine sponges.</title>
        <authorList>
            <person name="Li L."/>
            <person name="Lin H.W."/>
        </authorList>
    </citation>
    <scope>NUCLEOTIDE SEQUENCE [LARGE SCALE GENOMIC DNA]</scope>
    <source>
        <strain evidence="9 10">CCTCC AB2014297</strain>
    </source>
</reference>
<dbReference type="SMART" id="SM00829">
    <property type="entry name" value="PKS_ER"/>
    <property type="match status" value="1"/>
</dbReference>
<dbReference type="RefSeq" id="WP_127915483.1">
    <property type="nucleotide sequence ID" value="NZ_RKLP01000003.1"/>
</dbReference>
<keyword evidence="3 7" id="KW-0862">Zinc</keyword>
<dbReference type="SUPFAM" id="SSF51735">
    <property type="entry name" value="NAD(P)-binding Rossmann-fold domains"/>
    <property type="match status" value="1"/>
</dbReference>
<evidence type="ECO:0000256" key="5">
    <source>
        <dbReference type="ARBA" id="ARBA00024074"/>
    </source>
</evidence>